<dbReference type="PANTHER" id="PTHR47037">
    <property type="entry name" value="39S RIBOSOMAL PROTEIN L33, MITOCHONDRIAL"/>
    <property type="match status" value="1"/>
</dbReference>
<comment type="similarity">
    <text evidence="2">Belongs to the bacterial ribosomal protein bL33 family.</text>
</comment>
<dbReference type="GO" id="GO:0006412">
    <property type="term" value="P:translation"/>
    <property type="evidence" value="ECO:0007669"/>
    <property type="project" value="InterPro"/>
</dbReference>
<reference evidence="9" key="2">
    <citation type="submission" date="2025-09" db="UniProtKB">
        <authorList>
            <consortium name="Ensembl"/>
        </authorList>
    </citation>
    <scope>IDENTIFICATION</scope>
</reference>
<keyword evidence="5" id="KW-0496">Mitochondrion</keyword>
<dbReference type="AlphaFoldDB" id="A0A8C3YW54"/>
<dbReference type="SUPFAM" id="SSF57829">
    <property type="entry name" value="Zn-binding ribosomal proteins"/>
    <property type="match status" value="1"/>
</dbReference>
<dbReference type="Ensembl" id="ENSCWAT00000031595.1">
    <property type="protein sequence ID" value="ENSCWAP00000029159.1"/>
    <property type="gene ID" value="ENSCWAG00000021851.1"/>
</dbReference>
<proteinExistence type="inferred from homology"/>
<sequence length="65" mass="7408">MLLSMVTFAKSKSKTILVKRMSQAGRGSSLNTKRSQVQEKLTLLHYDPVGEKKVFFVEKKKIHSL</sequence>
<dbReference type="GO" id="GO:1990904">
    <property type="term" value="C:ribonucleoprotein complex"/>
    <property type="evidence" value="ECO:0007669"/>
    <property type="project" value="UniProtKB-KW"/>
</dbReference>
<evidence type="ECO:0000256" key="2">
    <source>
        <dbReference type="ARBA" id="ARBA00007596"/>
    </source>
</evidence>
<dbReference type="InterPro" id="IPR011332">
    <property type="entry name" value="Ribosomal_zn-bd"/>
</dbReference>
<accession>A0A8C3YW54</accession>
<dbReference type="GO" id="GO:0005739">
    <property type="term" value="C:mitochondrion"/>
    <property type="evidence" value="ECO:0007669"/>
    <property type="project" value="UniProtKB-SubCell"/>
</dbReference>
<evidence type="ECO:0000256" key="1">
    <source>
        <dbReference type="ARBA" id="ARBA00004173"/>
    </source>
</evidence>
<evidence type="ECO:0000313" key="9">
    <source>
        <dbReference type="Ensembl" id="ENSCWAP00000029159.1"/>
    </source>
</evidence>
<organism evidence="9 10">
    <name type="scientific">Catagonus wagneri</name>
    <name type="common">Chacoan peccary</name>
    <dbReference type="NCBI Taxonomy" id="51154"/>
    <lineage>
        <taxon>Eukaryota</taxon>
        <taxon>Metazoa</taxon>
        <taxon>Chordata</taxon>
        <taxon>Craniata</taxon>
        <taxon>Vertebrata</taxon>
        <taxon>Euteleostomi</taxon>
        <taxon>Mammalia</taxon>
        <taxon>Eutheria</taxon>
        <taxon>Laurasiatheria</taxon>
        <taxon>Artiodactyla</taxon>
        <taxon>Suina</taxon>
        <taxon>Tayassuidae</taxon>
        <taxon>Catagonus</taxon>
    </lineage>
</organism>
<keyword evidence="10" id="KW-1185">Reference proteome</keyword>
<evidence type="ECO:0000256" key="6">
    <source>
        <dbReference type="ARBA" id="ARBA00023274"/>
    </source>
</evidence>
<protein>
    <recommendedName>
        <fullName evidence="7">Large ribosomal subunit protein bL33m</fullName>
    </recommendedName>
    <alternativeName>
        <fullName evidence="8">39S ribosomal protein L33, mitochondrial</fullName>
    </alternativeName>
</protein>
<evidence type="ECO:0000256" key="7">
    <source>
        <dbReference type="ARBA" id="ARBA00035275"/>
    </source>
</evidence>
<reference evidence="9" key="1">
    <citation type="submission" date="2025-08" db="UniProtKB">
        <authorList>
            <consortium name="Ensembl"/>
        </authorList>
    </citation>
    <scope>IDENTIFICATION</scope>
</reference>
<evidence type="ECO:0000256" key="4">
    <source>
        <dbReference type="ARBA" id="ARBA00022980"/>
    </source>
</evidence>
<evidence type="ECO:0000313" key="10">
    <source>
        <dbReference type="Proteomes" id="UP000694540"/>
    </source>
</evidence>
<keyword evidence="4" id="KW-0689">Ribosomal protein</keyword>
<name>A0A8C3YW54_9CETA</name>
<keyword evidence="6" id="KW-0687">Ribonucleoprotein</keyword>
<dbReference type="FunFam" id="2.20.28.120:FF:000005">
    <property type="entry name" value="39S ribosomal protein L33, mitochondrial"/>
    <property type="match status" value="1"/>
</dbReference>
<comment type="subcellular location">
    <subcellularLocation>
        <location evidence="1">Mitochondrion</location>
    </subcellularLocation>
</comment>
<dbReference type="PANTHER" id="PTHR47037:SF2">
    <property type="entry name" value="LARGE RIBOSOMAL SUBUNIT PROTEIN BL33M"/>
    <property type="match status" value="1"/>
</dbReference>
<dbReference type="GO" id="GO:0005840">
    <property type="term" value="C:ribosome"/>
    <property type="evidence" value="ECO:0007669"/>
    <property type="project" value="UniProtKB-KW"/>
</dbReference>
<evidence type="ECO:0000256" key="8">
    <source>
        <dbReference type="ARBA" id="ARBA00035436"/>
    </source>
</evidence>
<dbReference type="Gene3D" id="2.20.28.120">
    <property type="entry name" value="Ribosomal protein L33"/>
    <property type="match status" value="1"/>
</dbReference>
<keyword evidence="3" id="KW-0809">Transit peptide</keyword>
<evidence type="ECO:0000256" key="3">
    <source>
        <dbReference type="ARBA" id="ARBA00022946"/>
    </source>
</evidence>
<dbReference type="InterPro" id="IPR038584">
    <property type="entry name" value="Ribosomal_bL33_sf"/>
</dbReference>
<evidence type="ECO:0000256" key="5">
    <source>
        <dbReference type="ARBA" id="ARBA00023128"/>
    </source>
</evidence>
<dbReference type="InterPro" id="IPR052008">
    <property type="entry name" value="Mitoribosomal_protein_bL33"/>
</dbReference>
<dbReference type="Proteomes" id="UP000694540">
    <property type="component" value="Unplaced"/>
</dbReference>
<dbReference type="GeneTree" id="ENSGT01130000278397"/>